<evidence type="ECO:0000256" key="1">
    <source>
        <dbReference type="ARBA" id="ARBA00022747"/>
    </source>
</evidence>
<comment type="caution">
    <text evidence="3">The sequence shown here is derived from an EMBL/GenBank/DDBJ whole genome shotgun (WGS) entry which is preliminary data.</text>
</comment>
<dbReference type="GO" id="GO:0003677">
    <property type="term" value="F:DNA binding"/>
    <property type="evidence" value="ECO:0007669"/>
    <property type="project" value="UniProtKB-KW"/>
</dbReference>
<dbReference type="AlphaFoldDB" id="A0A7G2K065"/>
<dbReference type="SUPFAM" id="SSF116734">
    <property type="entry name" value="DNA methylase specificity domain"/>
    <property type="match status" value="1"/>
</dbReference>
<dbReference type="CDD" id="cd17260">
    <property type="entry name" value="RMtype1_S_EcoEI-TRD1-CR1_like"/>
    <property type="match status" value="1"/>
</dbReference>
<evidence type="ECO:0000256" key="2">
    <source>
        <dbReference type="ARBA" id="ARBA00023125"/>
    </source>
</evidence>
<reference evidence="3" key="1">
    <citation type="journal article" date="2010" name="Genomics">
        <title>Tracing phylogenomic events leading to diversity of Haemophilus influenzae and the emergence of Brazilian Purpuric Fever (BPF)-associated clones.</title>
        <authorList>
            <person name="Papazisi L."/>
            <person name="Ratnayake S."/>
            <person name="Remortel B.G."/>
            <person name="Bock G.R."/>
            <person name="Liang W."/>
            <person name="Saeed A.I."/>
            <person name="Liu J."/>
            <person name="Fleischmann R.D."/>
            <person name="Kilian M."/>
            <person name="Peterson S.N."/>
        </authorList>
    </citation>
    <scope>NUCLEOTIDE SEQUENCE [LARGE SCALE GENOMIC DNA]</scope>
    <source>
        <strain evidence="3">HK1212</strain>
    </source>
</reference>
<dbReference type="Gene3D" id="3.90.220.20">
    <property type="entry name" value="DNA methylase specificity domains"/>
    <property type="match status" value="1"/>
</dbReference>
<sequence length="114" mass="12793">MVSFVEMSSVSNFGFIENKIDKTLGSLRKGSYTYFRENDVIIAKITPCMENGKCALAIGLSNGIGMGSSEFHVFRANENKVLPFFLFYSLNRESIRKEAERNMTGSSGHRRVPI</sequence>
<dbReference type="InterPro" id="IPR044946">
    <property type="entry name" value="Restrct_endonuc_typeI_TRD_sf"/>
</dbReference>
<keyword evidence="1" id="KW-0680">Restriction system</keyword>
<protein>
    <submittedName>
        <fullName evidence="3">Restriction modification enzyme Cj1051c</fullName>
        <ecNumber evidence="3">3.1.21.3</ecNumber>
    </submittedName>
</protein>
<keyword evidence="2" id="KW-0238">DNA-binding</keyword>
<organism evidence="3">
    <name type="scientific">Haemophilus influenzae HK1212</name>
    <dbReference type="NCBI Taxonomy" id="456482"/>
    <lineage>
        <taxon>Bacteria</taxon>
        <taxon>Pseudomonadati</taxon>
        <taxon>Pseudomonadota</taxon>
        <taxon>Gammaproteobacteria</taxon>
        <taxon>Pasteurellales</taxon>
        <taxon>Pasteurellaceae</taxon>
        <taxon>Haemophilus</taxon>
    </lineage>
</organism>
<dbReference type="GO" id="GO:0009035">
    <property type="term" value="F:type I site-specific deoxyribonuclease activity"/>
    <property type="evidence" value="ECO:0007669"/>
    <property type="project" value="UniProtKB-EC"/>
</dbReference>
<keyword evidence="3" id="KW-0378">Hydrolase</keyword>
<evidence type="ECO:0000313" key="3">
    <source>
        <dbReference type="EMBL" id="EFA28996.1"/>
    </source>
</evidence>
<dbReference type="GO" id="GO:0009307">
    <property type="term" value="P:DNA restriction-modification system"/>
    <property type="evidence" value="ECO:0007669"/>
    <property type="project" value="UniProtKB-KW"/>
</dbReference>
<proteinExistence type="predicted"/>
<dbReference type="EC" id="3.1.21.3" evidence="3"/>
<gene>
    <name evidence="3" type="ORF">HAINFHK1212_1631</name>
</gene>
<dbReference type="EMBL" id="ABFC01000401">
    <property type="protein sequence ID" value="EFA28996.1"/>
    <property type="molecule type" value="Genomic_DNA"/>
</dbReference>
<feature type="non-terminal residue" evidence="3">
    <location>
        <position position="114"/>
    </location>
</feature>
<accession>A0A7G2K065</accession>
<name>A0A7G2K065_HAEIF</name>